<dbReference type="Gramene" id="Psat03G0166300-T1">
    <property type="protein sequence ID" value="KAI5425918.1"/>
    <property type="gene ID" value="KIW84_031663"/>
</dbReference>
<sequence>MAGSRKGKEKACNRESKKKKKTDGNKDVDPQLWHAFAGTMVQTPQVNSSIFYFPQGHAEHACEPVNFSADSQIPSQILCRVAAIHYRADPDTDELYAKLRLVPLNNTEVSFDDDDVAGINDMSVTKNNYQSYTKTLTKSDANSGGGFICPKNCAETLFPPLDYSFTLPSQHIYPTDVHGEMWKFRHSYNSMRKQHRLTAGSKRGNDFGFNPSSNSKPGNEIGTRLVPSYGELTSSSREKDDKPQKTSKGNEMGIGKVKAEDVTEAVKLGVNMQPFDVVYYPWVGTPKFFVKSSLIRTAFQIKWCSGMRFQMAIETKDPLMINWLMGTIASVETADPAWPDSPWRRLQVTWDLPDLMTNTKRLNHWQIEIFPAMSLPISLSPFLPQYLTFPNNFQTPNVPETSTASMQGARHDHFSHLENIPLDNPALQKESTSEKDSPSISISTQPSEKLDHAKPNQIVLLGQIIQIDSGNENAEKKITSSCSDPLQDLPKLSSGERLECDPESQCRKDTLPGETVEIED</sequence>
<keyword evidence="5" id="KW-0804">Transcription</keyword>
<dbReference type="Gene3D" id="2.30.30.1040">
    <property type="match status" value="1"/>
</dbReference>
<proteinExistence type="inferred from homology"/>
<dbReference type="AlphaFoldDB" id="A0A9D5AXQ7"/>
<organism evidence="10 11">
    <name type="scientific">Pisum sativum</name>
    <name type="common">Garden pea</name>
    <name type="synonym">Lathyrus oleraceus</name>
    <dbReference type="NCBI Taxonomy" id="3888"/>
    <lineage>
        <taxon>Eukaryota</taxon>
        <taxon>Viridiplantae</taxon>
        <taxon>Streptophyta</taxon>
        <taxon>Embryophyta</taxon>
        <taxon>Tracheophyta</taxon>
        <taxon>Spermatophyta</taxon>
        <taxon>Magnoliopsida</taxon>
        <taxon>eudicotyledons</taxon>
        <taxon>Gunneridae</taxon>
        <taxon>Pentapetalae</taxon>
        <taxon>rosids</taxon>
        <taxon>fabids</taxon>
        <taxon>Fabales</taxon>
        <taxon>Fabaceae</taxon>
        <taxon>Papilionoideae</taxon>
        <taxon>50 kb inversion clade</taxon>
        <taxon>NPAAA clade</taxon>
        <taxon>Hologalegina</taxon>
        <taxon>IRL clade</taxon>
        <taxon>Fabeae</taxon>
        <taxon>Lathyrus</taxon>
    </lineage>
</organism>
<dbReference type="Gramene" id="Psat3g043720.1">
    <property type="protein sequence ID" value="Psat3g043720.1.cds"/>
    <property type="gene ID" value="Psat3g043720"/>
</dbReference>
<protein>
    <recommendedName>
        <fullName evidence="9">Auxin response factor domain-containing protein</fullName>
    </recommendedName>
</protein>
<comment type="similarity">
    <text evidence="2">Belongs to the ARF family.</text>
</comment>
<evidence type="ECO:0000256" key="2">
    <source>
        <dbReference type="ARBA" id="ARBA00007853"/>
    </source>
</evidence>
<evidence type="ECO:0000313" key="11">
    <source>
        <dbReference type="Proteomes" id="UP001058974"/>
    </source>
</evidence>
<dbReference type="GO" id="GO:0006355">
    <property type="term" value="P:regulation of DNA-templated transcription"/>
    <property type="evidence" value="ECO:0007669"/>
    <property type="project" value="InterPro"/>
</dbReference>
<dbReference type="InterPro" id="IPR044835">
    <property type="entry name" value="ARF_plant"/>
</dbReference>
<gene>
    <name evidence="10" type="ORF">KIW84_031663</name>
</gene>
<feature type="region of interest" description="Disordered" evidence="8">
    <location>
        <begin position="1"/>
        <end position="29"/>
    </location>
</feature>
<reference evidence="10 11" key="1">
    <citation type="journal article" date="2022" name="Nat. Genet.">
        <title>Improved pea reference genome and pan-genome highlight genomic features and evolutionary characteristics.</title>
        <authorList>
            <person name="Yang T."/>
            <person name="Liu R."/>
            <person name="Luo Y."/>
            <person name="Hu S."/>
            <person name="Wang D."/>
            <person name="Wang C."/>
            <person name="Pandey M.K."/>
            <person name="Ge S."/>
            <person name="Xu Q."/>
            <person name="Li N."/>
            <person name="Li G."/>
            <person name="Huang Y."/>
            <person name="Saxena R.K."/>
            <person name="Ji Y."/>
            <person name="Li M."/>
            <person name="Yan X."/>
            <person name="He Y."/>
            <person name="Liu Y."/>
            <person name="Wang X."/>
            <person name="Xiang C."/>
            <person name="Varshney R.K."/>
            <person name="Ding H."/>
            <person name="Gao S."/>
            <person name="Zong X."/>
        </authorList>
    </citation>
    <scope>NUCLEOTIDE SEQUENCE [LARGE SCALE GENOMIC DNA]</scope>
    <source>
        <strain evidence="10 11">cv. Zhongwan 6</strain>
    </source>
</reference>
<dbReference type="PANTHER" id="PTHR31384:SF39">
    <property type="entry name" value="AUXIN RESPONSE FACTOR"/>
    <property type="match status" value="1"/>
</dbReference>
<evidence type="ECO:0000259" key="9">
    <source>
        <dbReference type="Pfam" id="PF06507"/>
    </source>
</evidence>
<dbReference type="GO" id="GO:0005634">
    <property type="term" value="C:nucleus"/>
    <property type="evidence" value="ECO:0007669"/>
    <property type="project" value="UniProtKB-SubCell"/>
</dbReference>
<feature type="region of interest" description="Disordered" evidence="8">
    <location>
        <begin position="428"/>
        <end position="452"/>
    </location>
</feature>
<dbReference type="GO" id="GO:0009734">
    <property type="term" value="P:auxin-activated signaling pathway"/>
    <property type="evidence" value="ECO:0007669"/>
    <property type="project" value="UniProtKB-KW"/>
</dbReference>
<evidence type="ECO:0000256" key="5">
    <source>
        <dbReference type="ARBA" id="ARBA00023163"/>
    </source>
</evidence>
<evidence type="ECO:0000256" key="4">
    <source>
        <dbReference type="ARBA" id="ARBA00023125"/>
    </source>
</evidence>
<keyword evidence="11" id="KW-1185">Reference proteome</keyword>
<comment type="caution">
    <text evidence="10">The sequence shown here is derived from an EMBL/GenBank/DDBJ whole genome shotgun (WGS) entry which is preliminary data.</text>
</comment>
<dbReference type="SUPFAM" id="SSF101936">
    <property type="entry name" value="DNA-binding pseudobarrel domain"/>
    <property type="match status" value="1"/>
</dbReference>
<name>A0A9D5AXQ7_PEA</name>
<feature type="compositionally biased region" description="Polar residues" evidence="8">
    <location>
        <begin position="438"/>
        <end position="447"/>
    </location>
</feature>
<feature type="region of interest" description="Disordered" evidence="8">
    <location>
        <begin position="476"/>
        <end position="520"/>
    </location>
</feature>
<keyword evidence="3" id="KW-0805">Transcription regulation</keyword>
<keyword evidence="6" id="KW-0539">Nucleus</keyword>
<accession>A0A9D5AXQ7</accession>
<evidence type="ECO:0000256" key="7">
    <source>
        <dbReference type="ARBA" id="ARBA00023294"/>
    </source>
</evidence>
<dbReference type="PANTHER" id="PTHR31384">
    <property type="entry name" value="AUXIN RESPONSE FACTOR 4-RELATED"/>
    <property type="match status" value="1"/>
</dbReference>
<feature type="compositionally biased region" description="Basic and acidic residues" evidence="8">
    <location>
        <begin position="494"/>
        <end position="511"/>
    </location>
</feature>
<comment type="subcellular location">
    <subcellularLocation>
        <location evidence="1">Nucleus</location>
    </subcellularLocation>
</comment>
<evidence type="ECO:0000256" key="8">
    <source>
        <dbReference type="SAM" id="MobiDB-lite"/>
    </source>
</evidence>
<dbReference type="EMBL" id="JAMSHJ010000003">
    <property type="protein sequence ID" value="KAI5425918.1"/>
    <property type="molecule type" value="Genomic_DNA"/>
</dbReference>
<dbReference type="CDD" id="cd10017">
    <property type="entry name" value="B3_DNA"/>
    <property type="match status" value="1"/>
</dbReference>
<dbReference type="InterPro" id="IPR003340">
    <property type="entry name" value="B3_DNA-bd"/>
</dbReference>
<dbReference type="GO" id="GO:0003677">
    <property type="term" value="F:DNA binding"/>
    <property type="evidence" value="ECO:0007669"/>
    <property type="project" value="UniProtKB-KW"/>
</dbReference>
<dbReference type="Pfam" id="PF06507">
    <property type="entry name" value="ARF_AD"/>
    <property type="match status" value="1"/>
</dbReference>
<evidence type="ECO:0000256" key="1">
    <source>
        <dbReference type="ARBA" id="ARBA00004123"/>
    </source>
</evidence>
<evidence type="ECO:0000256" key="6">
    <source>
        <dbReference type="ARBA" id="ARBA00023242"/>
    </source>
</evidence>
<dbReference type="Gene3D" id="2.40.330.10">
    <property type="entry name" value="DNA-binding pseudobarrel domain"/>
    <property type="match status" value="1"/>
</dbReference>
<feature type="region of interest" description="Disordered" evidence="8">
    <location>
        <begin position="193"/>
        <end position="254"/>
    </location>
</feature>
<evidence type="ECO:0000313" key="10">
    <source>
        <dbReference type="EMBL" id="KAI5425918.1"/>
    </source>
</evidence>
<keyword evidence="4" id="KW-0238">DNA-binding</keyword>
<evidence type="ECO:0000256" key="3">
    <source>
        <dbReference type="ARBA" id="ARBA00023015"/>
    </source>
</evidence>
<dbReference type="InterPro" id="IPR010525">
    <property type="entry name" value="ARF_dom"/>
</dbReference>
<keyword evidence="7" id="KW-0927">Auxin signaling pathway</keyword>
<dbReference type="InterPro" id="IPR015300">
    <property type="entry name" value="DNA-bd_pseudobarrel_sf"/>
</dbReference>
<dbReference type="Proteomes" id="UP001058974">
    <property type="component" value="Chromosome 3"/>
</dbReference>
<feature type="domain" description="Auxin response factor" evidence="9">
    <location>
        <begin position="288"/>
        <end position="369"/>
    </location>
</feature>